<proteinExistence type="predicted"/>
<dbReference type="OrthoDB" id="5859270at2759"/>
<keyword evidence="3" id="KW-1185">Reference proteome</keyword>
<dbReference type="AlphaFoldDB" id="A0A3P7KR89"/>
<feature type="compositionally biased region" description="Basic and acidic residues" evidence="1">
    <location>
        <begin position="156"/>
        <end position="172"/>
    </location>
</feature>
<name>A0A3P7KR89_STRVU</name>
<reference evidence="2 3" key="1">
    <citation type="submission" date="2018-11" db="EMBL/GenBank/DDBJ databases">
        <authorList>
            <consortium name="Pathogen Informatics"/>
        </authorList>
    </citation>
    <scope>NUCLEOTIDE SEQUENCE [LARGE SCALE GENOMIC DNA]</scope>
</reference>
<evidence type="ECO:0000313" key="2">
    <source>
        <dbReference type="EMBL" id="VDM69762.1"/>
    </source>
</evidence>
<dbReference type="EMBL" id="UYYB01013462">
    <property type="protein sequence ID" value="VDM69762.1"/>
    <property type="molecule type" value="Genomic_DNA"/>
</dbReference>
<dbReference type="Proteomes" id="UP000270094">
    <property type="component" value="Unassembled WGS sequence"/>
</dbReference>
<evidence type="ECO:0000313" key="3">
    <source>
        <dbReference type="Proteomes" id="UP000270094"/>
    </source>
</evidence>
<protein>
    <submittedName>
        <fullName evidence="2">Uncharacterized protein</fullName>
    </submittedName>
</protein>
<evidence type="ECO:0000256" key="1">
    <source>
        <dbReference type="SAM" id="MobiDB-lite"/>
    </source>
</evidence>
<gene>
    <name evidence="2" type="ORF">SVUK_LOCUS4760</name>
</gene>
<feature type="region of interest" description="Disordered" evidence="1">
    <location>
        <begin position="156"/>
        <end position="179"/>
    </location>
</feature>
<organism evidence="2 3">
    <name type="scientific">Strongylus vulgaris</name>
    <name type="common">Blood worm</name>
    <dbReference type="NCBI Taxonomy" id="40348"/>
    <lineage>
        <taxon>Eukaryota</taxon>
        <taxon>Metazoa</taxon>
        <taxon>Ecdysozoa</taxon>
        <taxon>Nematoda</taxon>
        <taxon>Chromadorea</taxon>
        <taxon>Rhabditida</taxon>
        <taxon>Rhabditina</taxon>
        <taxon>Rhabditomorpha</taxon>
        <taxon>Strongyloidea</taxon>
        <taxon>Strongylidae</taxon>
        <taxon>Strongylus</taxon>
    </lineage>
</organism>
<accession>A0A3P7KR89</accession>
<sequence length="194" mass="22081">MYHSRLCDKLTYEQAITENLFEPIDRGAPSTLWHYSGSEQSSKESSVHGLVPGIAYNLYETPERVRAGSDETFSSKERYFRGDELTPGRTTLLMTPAREEQVFEAGQGDVYRRDYRSLPADLSVLANTADTLQLAADASLPELERFRESRNSYLEQARRMTRGTDEMEDRPSSVHLYEPIRKGNFSQLSDVSGR</sequence>